<dbReference type="Proteomes" id="UP000467841">
    <property type="component" value="Unassembled WGS sequence"/>
</dbReference>
<organism evidence="4 5">
    <name type="scientific">Microthlaspi erraticum</name>
    <dbReference type="NCBI Taxonomy" id="1685480"/>
    <lineage>
        <taxon>Eukaryota</taxon>
        <taxon>Viridiplantae</taxon>
        <taxon>Streptophyta</taxon>
        <taxon>Embryophyta</taxon>
        <taxon>Tracheophyta</taxon>
        <taxon>Spermatophyta</taxon>
        <taxon>Magnoliopsida</taxon>
        <taxon>eudicotyledons</taxon>
        <taxon>Gunneridae</taxon>
        <taxon>Pentapetalae</taxon>
        <taxon>rosids</taxon>
        <taxon>malvids</taxon>
        <taxon>Brassicales</taxon>
        <taxon>Brassicaceae</taxon>
        <taxon>Coluteocarpeae</taxon>
        <taxon>Microthlaspi</taxon>
    </lineage>
</organism>
<protein>
    <recommendedName>
        <fullName evidence="6">DUF4218 domain-containing protein</fullName>
    </recommendedName>
</protein>
<feature type="domain" description="DUF4218" evidence="2">
    <location>
        <begin position="345"/>
        <end position="454"/>
    </location>
</feature>
<evidence type="ECO:0000313" key="5">
    <source>
        <dbReference type="Proteomes" id="UP000467841"/>
    </source>
</evidence>
<dbReference type="InterPro" id="IPR029480">
    <property type="entry name" value="Transpos_assoc"/>
</dbReference>
<evidence type="ECO:0000259" key="2">
    <source>
        <dbReference type="Pfam" id="PF13960"/>
    </source>
</evidence>
<dbReference type="Pfam" id="PF13963">
    <property type="entry name" value="Transpos_assoc"/>
    <property type="match status" value="1"/>
</dbReference>
<reference evidence="4" key="1">
    <citation type="submission" date="2020-01" db="EMBL/GenBank/DDBJ databases">
        <authorList>
            <person name="Mishra B."/>
        </authorList>
    </citation>
    <scope>NUCLEOTIDE SEQUENCE [LARGE SCALE GENOMIC DNA]</scope>
</reference>
<evidence type="ECO:0000259" key="3">
    <source>
        <dbReference type="Pfam" id="PF13963"/>
    </source>
</evidence>
<proteinExistence type="predicted"/>
<dbReference type="EMBL" id="CACVBM020001312">
    <property type="protein sequence ID" value="CAA7044989.1"/>
    <property type="molecule type" value="Genomic_DNA"/>
</dbReference>
<accession>A0A6D2JXH6</accession>
<feature type="compositionally biased region" description="Basic and acidic residues" evidence="1">
    <location>
        <begin position="133"/>
        <end position="142"/>
    </location>
</feature>
<name>A0A6D2JXH6_9BRAS</name>
<dbReference type="PANTHER" id="PTHR48258:SF15">
    <property type="entry name" value="OS02G0543900 PROTEIN"/>
    <property type="match status" value="1"/>
</dbReference>
<evidence type="ECO:0000313" key="4">
    <source>
        <dbReference type="EMBL" id="CAA7044989.1"/>
    </source>
</evidence>
<dbReference type="PANTHER" id="PTHR48258">
    <property type="entry name" value="DUF4218 DOMAIN-CONTAINING PROTEIN-RELATED"/>
    <property type="match status" value="1"/>
</dbReference>
<dbReference type="OrthoDB" id="694740at2759"/>
<dbReference type="AlphaFoldDB" id="A0A6D2JXH6"/>
<feature type="domain" description="Transposase-associated" evidence="3">
    <location>
        <begin position="3"/>
        <end position="75"/>
    </location>
</feature>
<dbReference type="Pfam" id="PF13960">
    <property type="entry name" value="DUF4218"/>
    <property type="match status" value="1"/>
</dbReference>
<comment type="caution">
    <text evidence="4">The sequence shown here is derived from an EMBL/GenBank/DDBJ whole genome shotgun (WGS) entry which is preliminary data.</text>
</comment>
<evidence type="ECO:0008006" key="6">
    <source>
        <dbReference type="Google" id="ProtNLM"/>
    </source>
</evidence>
<feature type="region of interest" description="Disordered" evidence="1">
    <location>
        <begin position="113"/>
        <end position="142"/>
    </location>
</feature>
<gene>
    <name evidence="4" type="ORF">MERR_LOCUS32224</name>
</gene>
<evidence type="ECO:0000256" key="1">
    <source>
        <dbReference type="SAM" id="MobiDB-lite"/>
    </source>
</evidence>
<sequence length="463" mass="53126">MDKSWITKSRLTIDYIIHDNKGFLDFAFGKIKADMLKCPCQRCSLAKYKSRVEIEGDLMCHGFLCTYTNWYLHGEDLEDTPQAFSLDHQPKVDHIDSSTFNLLADIFLSMKSDSPTIDSDPPNLDSDTPNIKMEPDESADMHEDSLKEKKALGIYLVGMCIQQIENVDVTLGKKRGRQAAGKSEVHQWRKKSIFFELPYWKDLLLRHNLDVMHIEKNVFDNLVFTLLDDKGKSKDNLNARKDLQALGICSELWPAANGRFLLACFTMTNCENDSFLNILKNVKLPDGYSSNISACVDLNQRKMVGLKSHDCHILMGQLLSIAIRNVLPQEVAFVVMELCHFFREICSRVIDISYMEKLQEHIALTLCHLEMVFPPSFLTVMVHLTIHLTEEVKLGGPVQYRWMYPVEKILGHLKTYVRNRARPEGSICEQFIAEECLTFSSMYLEGIETRFNRVMIGFCVDVI</sequence>
<dbReference type="InterPro" id="IPR025452">
    <property type="entry name" value="DUF4218"/>
</dbReference>
<keyword evidence="5" id="KW-1185">Reference proteome</keyword>